<dbReference type="SMART" id="SM00248">
    <property type="entry name" value="ANK"/>
    <property type="match status" value="7"/>
</dbReference>
<evidence type="ECO:0000313" key="3">
    <source>
        <dbReference type="Proteomes" id="UP000823388"/>
    </source>
</evidence>
<dbReference type="EMBL" id="CM029040">
    <property type="protein sequence ID" value="KAG2633357.1"/>
    <property type="molecule type" value="Genomic_DNA"/>
</dbReference>
<organism evidence="2 3">
    <name type="scientific">Panicum virgatum</name>
    <name type="common">Blackwell switchgrass</name>
    <dbReference type="NCBI Taxonomy" id="38727"/>
    <lineage>
        <taxon>Eukaryota</taxon>
        <taxon>Viridiplantae</taxon>
        <taxon>Streptophyta</taxon>
        <taxon>Embryophyta</taxon>
        <taxon>Tracheophyta</taxon>
        <taxon>Spermatophyta</taxon>
        <taxon>Magnoliopsida</taxon>
        <taxon>Liliopsida</taxon>
        <taxon>Poales</taxon>
        <taxon>Poaceae</taxon>
        <taxon>PACMAD clade</taxon>
        <taxon>Panicoideae</taxon>
        <taxon>Panicodae</taxon>
        <taxon>Paniceae</taxon>
        <taxon>Panicinae</taxon>
        <taxon>Panicum</taxon>
        <taxon>Panicum sect. Hiantes</taxon>
    </lineage>
</organism>
<feature type="repeat" description="ANK" evidence="1">
    <location>
        <begin position="281"/>
        <end position="303"/>
    </location>
</feature>
<reference evidence="2" key="1">
    <citation type="submission" date="2020-05" db="EMBL/GenBank/DDBJ databases">
        <title>WGS assembly of Panicum virgatum.</title>
        <authorList>
            <person name="Lovell J.T."/>
            <person name="Jenkins J."/>
            <person name="Shu S."/>
            <person name="Juenger T.E."/>
            <person name="Schmutz J."/>
        </authorList>
    </citation>
    <scope>NUCLEOTIDE SEQUENCE</scope>
    <source>
        <strain evidence="2">AP13</strain>
    </source>
</reference>
<dbReference type="PANTHER" id="PTHR24121">
    <property type="entry name" value="NO MECHANORECEPTOR POTENTIAL C, ISOFORM D-RELATED"/>
    <property type="match status" value="1"/>
</dbReference>
<sequence length="384" mass="44123">MWLACKHSWLPTQKWFTRRLSRKKNTALHLAASKGHTWFVHHLLMFINLNVEFVVKDNYDGDTPLHMAVRAGHLQVVEHLIEYLAWARNIQKNLKELLIMQNKKRNTLLHEAVMHCRYDIAIELLEGAKKLTLTRETIKTQVRIDIEDDEEGVKLDHVLLLLWNIDKHTPLHLAVEAKDFEMANMLLKCDQVMKQEVISRKYAKVQKNMYVYKKLREAAENGDIVCLIEIMASNPDAVFSVTAGNNTVLHIAAAHGHDRFVQDTLLFMNLDVELIVSQNVDGDTPLHLAVKTGQVELVQHLLRYVTWASGVPANLQEPLIMLNNKGNTLLHEAAIQGTYNMAHTLCEYCTKEGKWTTPKAYVKEFSEYIDHCIQINDALKILVK</sequence>
<dbReference type="SUPFAM" id="SSF48403">
    <property type="entry name" value="Ankyrin repeat"/>
    <property type="match status" value="1"/>
</dbReference>
<dbReference type="Pfam" id="PF12796">
    <property type="entry name" value="Ank_2"/>
    <property type="match status" value="2"/>
</dbReference>
<dbReference type="PROSITE" id="PS50088">
    <property type="entry name" value="ANK_REPEAT"/>
    <property type="match status" value="3"/>
</dbReference>
<protein>
    <submittedName>
        <fullName evidence="2">Uncharacterized protein</fullName>
    </submittedName>
</protein>
<accession>A0A8T0VG17</accession>
<dbReference type="Pfam" id="PF00023">
    <property type="entry name" value="Ank"/>
    <property type="match status" value="1"/>
</dbReference>
<dbReference type="InterPro" id="IPR002110">
    <property type="entry name" value="Ankyrin_rpt"/>
</dbReference>
<evidence type="ECO:0000256" key="1">
    <source>
        <dbReference type="PROSITE-ProRule" id="PRU00023"/>
    </source>
</evidence>
<feature type="repeat" description="ANK" evidence="1">
    <location>
        <begin position="166"/>
        <end position="188"/>
    </location>
</feature>
<name>A0A8T0VG17_PANVG</name>
<dbReference type="EMBL" id="CM029040">
    <property type="protein sequence ID" value="KAG2633356.1"/>
    <property type="molecule type" value="Genomic_DNA"/>
</dbReference>
<feature type="repeat" description="ANK" evidence="1">
    <location>
        <begin position="60"/>
        <end position="82"/>
    </location>
</feature>
<dbReference type="InterPro" id="IPR036770">
    <property type="entry name" value="Ankyrin_rpt-contain_sf"/>
</dbReference>
<dbReference type="Proteomes" id="UP000823388">
    <property type="component" value="Chromosome 2N"/>
</dbReference>
<dbReference type="Gene3D" id="1.25.40.20">
    <property type="entry name" value="Ankyrin repeat-containing domain"/>
    <property type="match status" value="3"/>
</dbReference>
<proteinExistence type="predicted"/>
<dbReference type="AlphaFoldDB" id="A0A8T0VG17"/>
<dbReference type="PROSITE" id="PS50297">
    <property type="entry name" value="ANK_REP_REGION"/>
    <property type="match status" value="3"/>
</dbReference>
<gene>
    <name evidence="2" type="ORF">PVAP13_2NG272203</name>
</gene>
<evidence type="ECO:0000313" key="2">
    <source>
        <dbReference type="EMBL" id="KAG2633357.1"/>
    </source>
</evidence>
<keyword evidence="1" id="KW-0040">ANK repeat</keyword>
<comment type="caution">
    <text evidence="2">The sequence shown here is derived from an EMBL/GenBank/DDBJ whole genome shotgun (WGS) entry which is preliminary data.</text>
</comment>
<dbReference type="PANTHER" id="PTHR24121:SF25">
    <property type="entry name" value="PGG DOMAIN-CONTAINING PROTEIN"/>
    <property type="match status" value="1"/>
</dbReference>
<keyword evidence="3" id="KW-1185">Reference proteome</keyword>